<feature type="transmembrane region" description="Helical" evidence="14">
    <location>
        <begin position="186"/>
        <end position="208"/>
    </location>
</feature>
<evidence type="ECO:0000256" key="2">
    <source>
        <dbReference type="ARBA" id="ARBA00009137"/>
    </source>
</evidence>
<feature type="binding site" evidence="13">
    <location>
        <position position="112"/>
    </location>
    <ligand>
        <name>K(+)</name>
        <dbReference type="ChEBI" id="CHEBI:29103"/>
    </ligand>
</feature>
<dbReference type="PIRSF" id="PIRSF006247">
    <property type="entry name" value="TrkH"/>
    <property type="match status" value="1"/>
</dbReference>
<evidence type="ECO:0000256" key="14">
    <source>
        <dbReference type="SAM" id="Phobius"/>
    </source>
</evidence>
<feature type="transmembrane region" description="Helical" evidence="14">
    <location>
        <begin position="305"/>
        <end position="322"/>
    </location>
</feature>
<feature type="binding site" evidence="13">
    <location>
        <position position="111"/>
    </location>
    <ligand>
        <name>K(+)</name>
        <dbReference type="ChEBI" id="CHEBI:29103"/>
    </ligand>
</feature>
<comment type="similarity">
    <text evidence="2 12">Belongs to the TrkH potassium transport family.</text>
</comment>
<evidence type="ECO:0000256" key="1">
    <source>
        <dbReference type="ARBA" id="ARBA00004429"/>
    </source>
</evidence>
<dbReference type="RefSeq" id="WP_206559455.1">
    <property type="nucleotide sequence ID" value="NZ_JAFKCZ010000004.1"/>
</dbReference>
<feature type="transmembrane region" description="Helical" evidence="14">
    <location>
        <begin position="7"/>
        <end position="29"/>
    </location>
</feature>
<feature type="transmembrane region" description="Helical" evidence="14">
    <location>
        <begin position="276"/>
        <end position="293"/>
    </location>
</feature>
<keyword evidence="10 12" id="KW-0406">Ion transport</keyword>
<keyword evidence="8 12" id="KW-0630">Potassium</keyword>
<dbReference type="PANTHER" id="PTHR32024">
    <property type="entry name" value="TRK SYSTEM POTASSIUM UPTAKE PROTEIN TRKG-RELATED"/>
    <property type="match status" value="1"/>
</dbReference>
<keyword evidence="11 12" id="KW-0472">Membrane</keyword>
<evidence type="ECO:0000256" key="6">
    <source>
        <dbReference type="ARBA" id="ARBA00022538"/>
    </source>
</evidence>
<dbReference type="Proteomes" id="UP000664303">
    <property type="component" value="Unassembled WGS sequence"/>
</dbReference>
<feature type="transmembrane region" description="Helical" evidence="14">
    <location>
        <begin position="329"/>
        <end position="350"/>
    </location>
</feature>
<feature type="transmembrane region" description="Helical" evidence="14">
    <location>
        <begin position="395"/>
        <end position="416"/>
    </location>
</feature>
<evidence type="ECO:0000256" key="11">
    <source>
        <dbReference type="ARBA" id="ARBA00023136"/>
    </source>
</evidence>
<keyword evidence="16" id="KW-1185">Reference proteome</keyword>
<evidence type="ECO:0000313" key="15">
    <source>
        <dbReference type="EMBL" id="MBN7796004.1"/>
    </source>
</evidence>
<feature type="binding site" evidence="13">
    <location>
        <position position="436"/>
    </location>
    <ligand>
        <name>K(+)</name>
        <dbReference type="ChEBI" id="CHEBI:29103"/>
    </ligand>
</feature>
<gene>
    <name evidence="15" type="ORF">JYP50_05360</name>
</gene>
<reference evidence="15" key="1">
    <citation type="submission" date="2021-02" db="EMBL/GenBank/DDBJ databases">
        <title>PHA producing bacteria isolated from coastal sediment in Guangdong, Shenzhen.</title>
        <authorList>
            <person name="Zheng W."/>
            <person name="Yu S."/>
            <person name="Huang Y."/>
        </authorList>
    </citation>
    <scope>NUCLEOTIDE SEQUENCE</scope>
    <source>
        <strain evidence="15">TN14-10</strain>
    </source>
</reference>
<evidence type="ECO:0000256" key="13">
    <source>
        <dbReference type="PIRSR" id="PIRSR006247-1"/>
    </source>
</evidence>
<evidence type="ECO:0000256" key="8">
    <source>
        <dbReference type="ARBA" id="ARBA00022958"/>
    </source>
</evidence>
<comment type="caution">
    <text evidence="15">The sequence shown here is derived from an EMBL/GenBank/DDBJ whole genome shotgun (WGS) entry which is preliminary data.</text>
</comment>
<evidence type="ECO:0000313" key="16">
    <source>
        <dbReference type="Proteomes" id="UP000664303"/>
    </source>
</evidence>
<dbReference type="GO" id="GO:0005886">
    <property type="term" value="C:plasma membrane"/>
    <property type="evidence" value="ECO:0007669"/>
    <property type="project" value="UniProtKB-SubCell"/>
</dbReference>
<proteinExistence type="inferred from homology"/>
<accession>A0A939IHY1</accession>
<feature type="binding site" evidence="13">
    <location>
        <position position="221"/>
    </location>
    <ligand>
        <name>K(+)</name>
        <dbReference type="ChEBI" id="CHEBI:29103"/>
    </ligand>
</feature>
<feature type="transmembrane region" description="Helical" evidence="14">
    <location>
        <begin position="453"/>
        <end position="481"/>
    </location>
</feature>
<feature type="transmembrane region" description="Helical" evidence="14">
    <location>
        <begin position="422"/>
        <end position="441"/>
    </location>
</feature>
<keyword evidence="7 14" id="KW-0812">Transmembrane</keyword>
<evidence type="ECO:0000256" key="7">
    <source>
        <dbReference type="ARBA" id="ARBA00022692"/>
    </source>
</evidence>
<dbReference type="InterPro" id="IPR003445">
    <property type="entry name" value="Cat_transpt"/>
</dbReference>
<dbReference type="Pfam" id="PF02386">
    <property type="entry name" value="TrkH"/>
    <property type="match status" value="1"/>
</dbReference>
<evidence type="ECO:0000256" key="12">
    <source>
        <dbReference type="PIRNR" id="PIRNR006247"/>
    </source>
</evidence>
<evidence type="ECO:0000256" key="3">
    <source>
        <dbReference type="ARBA" id="ARBA00022448"/>
    </source>
</evidence>
<feature type="transmembrane region" description="Helical" evidence="14">
    <location>
        <begin position="71"/>
        <end position="93"/>
    </location>
</feature>
<keyword evidence="3 12" id="KW-0813">Transport</keyword>
<feature type="transmembrane region" description="Helical" evidence="14">
    <location>
        <begin position="237"/>
        <end position="255"/>
    </location>
</feature>
<keyword evidence="9 14" id="KW-1133">Transmembrane helix</keyword>
<keyword evidence="4 12" id="KW-1003">Cell membrane</keyword>
<name>A0A939IHY1_9GAMM</name>
<evidence type="ECO:0000256" key="10">
    <source>
        <dbReference type="ARBA" id="ARBA00023065"/>
    </source>
</evidence>
<keyword evidence="6 12" id="KW-0633">Potassium transport</keyword>
<keyword evidence="5 12" id="KW-0997">Cell inner membrane</keyword>
<feature type="transmembrane region" description="Helical" evidence="14">
    <location>
        <begin position="133"/>
        <end position="153"/>
    </location>
</feature>
<evidence type="ECO:0000256" key="5">
    <source>
        <dbReference type="ARBA" id="ARBA00022519"/>
    </source>
</evidence>
<organism evidence="15 16">
    <name type="scientific">Parahaliea mediterranea</name>
    <dbReference type="NCBI Taxonomy" id="651086"/>
    <lineage>
        <taxon>Bacteria</taxon>
        <taxon>Pseudomonadati</taxon>
        <taxon>Pseudomonadota</taxon>
        <taxon>Gammaproteobacteria</taxon>
        <taxon>Cellvibrionales</taxon>
        <taxon>Halieaceae</taxon>
        <taxon>Parahaliea</taxon>
    </lineage>
</organism>
<dbReference type="InterPro" id="IPR004772">
    <property type="entry name" value="TrkH"/>
</dbReference>
<feature type="transmembrane region" description="Helical" evidence="14">
    <location>
        <begin position="41"/>
        <end position="59"/>
    </location>
</feature>
<sequence>MVNTPNTLRLLTAPALWMGVVQCLFGAISLVAHDDTVAEPFLVPGGAIILVAGLLHLLLRTDIRRISYRDALVFATLTWVLTGVLGALPIYAITGISFTDAVFESISALTTTGATVLTGLDDMPGSFLMYRQFLQWMGGLGVVIFVVAVLPMLNVGGMRLLRAEASGPDKDEKVSPRVSRAAHNLWLVYILITLGCALAYFLAGMSVFDAVAHSFTTVSTGGFSTHDASLGFYDSHLILAVANLFMLLGAISFALHFKVLRSGQLHRYWRDEETRVFLLSVAAISLVLALYLFTSGRYGGFLEAVSYAAFHLISFITSTGFGHQDLGSWPVAAPVGLILAGYLGGCAGSTAGGSKFVRNIIAFKTVRGDFLLTLHPRAVKKVRYQMQPVATDVRLSVMAFFSFVAGSTALLTLALMATGLDLLSAFSAVAACLNVLGPGLGQVGSNFQVVSDLGTWILCAAMILGRLEYFTVLALLFPLFWRY</sequence>
<dbReference type="EMBL" id="JAFKCZ010000004">
    <property type="protein sequence ID" value="MBN7796004.1"/>
    <property type="molecule type" value="Genomic_DNA"/>
</dbReference>
<evidence type="ECO:0000256" key="9">
    <source>
        <dbReference type="ARBA" id="ARBA00022989"/>
    </source>
</evidence>
<comment type="function">
    <text evidence="12">Low-affinity potassium transport system. Interacts with Trk system potassium uptake protein TrkA.</text>
</comment>
<comment type="subcellular location">
    <subcellularLocation>
        <location evidence="1 12">Cell inner membrane</location>
        <topology evidence="1 12">Multi-pass membrane protein</topology>
    </subcellularLocation>
</comment>
<dbReference type="AlphaFoldDB" id="A0A939IHY1"/>
<dbReference type="PANTHER" id="PTHR32024:SF2">
    <property type="entry name" value="TRK SYSTEM POTASSIUM UPTAKE PROTEIN TRKG-RELATED"/>
    <property type="match status" value="1"/>
</dbReference>
<dbReference type="GO" id="GO:0015379">
    <property type="term" value="F:potassium:chloride symporter activity"/>
    <property type="evidence" value="ECO:0007669"/>
    <property type="project" value="InterPro"/>
</dbReference>
<keyword evidence="13" id="KW-0479">Metal-binding</keyword>
<feature type="binding site" evidence="13">
    <location>
        <position position="319"/>
    </location>
    <ligand>
        <name>K(+)</name>
        <dbReference type="ChEBI" id="CHEBI:29103"/>
    </ligand>
</feature>
<evidence type="ECO:0000256" key="4">
    <source>
        <dbReference type="ARBA" id="ARBA00022475"/>
    </source>
</evidence>
<protein>
    <recommendedName>
        <fullName evidence="12">Trk system potassium uptake protein</fullName>
    </recommendedName>
</protein>
<dbReference type="GO" id="GO:0046872">
    <property type="term" value="F:metal ion binding"/>
    <property type="evidence" value="ECO:0007669"/>
    <property type="project" value="UniProtKB-KW"/>
</dbReference>